<accession>A0A537J1F3</accession>
<organism evidence="1 2">
    <name type="scientific">Candidatus Segetimicrobium genomatis</name>
    <dbReference type="NCBI Taxonomy" id="2569760"/>
    <lineage>
        <taxon>Bacteria</taxon>
        <taxon>Bacillati</taxon>
        <taxon>Candidatus Sysuimicrobiota</taxon>
        <taxon>Candidatus Sysuimicrobiia</taxon>
        <taxon>Candidatus Sysuimicrobiales</taxon>
        <taxon>Candidatus Segetimicrobiaceae</taxon>
        <taxon>Candidatus Segetimicrobium</taxon>
    </lineage>
</organism>
<gene>
    <name evidence="1" type="ORF">E6H05_00205</name>
</gene>
<protein>
    <submittedName>
        <fullName evidence="1">Uncharacterized protein</fullName>
    </submittedName>
</protein>
<proteinExistence type="predicted"/>
<reference evidence="1 2" key="1">
    <citation type="journal article" date="2019" name="Nat. Microbiol.">
        <title>Mediterranean grassland soil C-N compound turnover is dependent on rainfall and depth, and is mediated by genomically divergent microorganisms.</title>
        <authorList>
            <person name="Diamond S."/>
            <person name="Andeer P.F."/>
            <person name="Li Z."/>
            <person name="Crits-Christoph A."/>
            <person name="Burstein D."/>
            <person name="Anantharaman K."/>
            <person name="Lane K.R."/>
            <person name="Thomas B.C."/>
            <person name="Pan C."/>
            <person name="Northen T.R."/>
            <person name="Banfield J.F."/>
        </authorList>
    </citation>
    <scope>NUCLEOTIDE SEQUENCE [LARGE SCALE GENOMIC DNA]</scope>
    <source>
        <strain evidence="1">NP_8</strain>
    </source>
</reference>
<dbReference type="AlphaFoldDB" id="A0A537J1F3"/>
<dbReference type="Proteomes" id="UP000318834">
    <property type="component" value="Unassembled WGS sequence"/>
</dbReference>
<name>A0A537J1F3_9BACT</name>
<evidence type="ECO:0000313" key="2">
    <source>
        <dbReference type="Proteomes" id="UP000318834"/>
    </source>
</evidence>
<comment type="caution">
    <text evidence="1">The sequence shown here is derived from an EMBL/GenBank/DDBJ whole genome shotgun (WGS) entry which is preliminary data.</text>
</comment>
<evidence type="ECO:0000313" key="1">
    <source>
        <dbReference type="EMBL" id="TMI77389.1"/>
    </source>
</evidence>
<sequence>MADMGWARSRGDRAEKEGLRRGAWYRIVEESGNTWIVLDVHLVEVRVPRENVDTRKDRPKAWSVVHEPHLVCPGCHKRQHVSGQPKDVKCVECGNSFGVDWQDHA</sequence>
<dbReference type="EMBL" id="VBAP01000002">
    <property type="protein sequence ID" value="TMI77389.1"/>
    <property type="molecule type" value="Genomic_DNA"/>
</dbReference>